<accession>A0A6P2CW55</accession>
<organism evidence="2 3">
    <name type="scientific">Gemmata massiliana</name>
    <dbReference type="NCBI Taxonomy" id="1210884"/>
    <lineage>
        <taxon>Bacteria</taxon>
        <taxon>Pseudomonadati</taxon>
        <taxon>Planctomycetota</taxon>
        <taxon>Planctomycetia</taxon>
        <taxon>Gemmatales</taxon>
        <taxon>Gemmataceae</taxon>
        <taxon>Gemmata</taxon>
    </lineage>
</organism>
<gene>
    <name evidence="2" type="ORF">SOIL9_57700</name>
</gene>
<evidence type="ECO:0000313" key="3">
    <source>
        <dbReference type="Proteomes" id="UP000464178"/>
    </source>
</evidence>
<dbReference type="AlphaFoldDB" id="A0A6P2CW55"/>
<evidence type="ECO:0000313" key="2">
    <source>
        <dbReference type="EMBL" id="VTR91944.1"/>
    </source>
</evidence>
<proteinExistence type="predicted"/>
<evidence type="ECO:0008006" key="4">
    <source>
        <dbReference type="Google" id="ProtNLM"/>
    </source>
</evidence>
<reference evidence="2 3" key="1">
    <citation type="submission" date="2019-05" db="EMBL/GenBank/DDBJ databases">
        <authorList>
            <consortium name="Science for Life Laboratories"/>
        </authorList>
    </citation>
    <scope>NUCLEOTIDE SEQUENCE [LARGE SCALE GENOMIC DNA]</scope>
    <source>
        <strain evidence="2">Soil9</strain>
    </source>
</reference>
<dbReference type="EMBL" id="LR593886">
    <property type="protein sequence ID" value="VTR91944.1"/>
    <property type="molecule type" value="Genomic_DNA"/>
</dbReference>
<feature type="transmembrane region" description="Helical" evidence="1">
    <location>
        <begin position="30"/>
        <end position="48"/>
    </location>
</feature>
<protein>
    <recommendedName>
        <fullName evidence="4">DUF962 domain-containing protein</fullName>
    </recommendedName>
</protein>
<dbReference type="RefSeq" id="WP_162666876.1">
    <property type="nucleotide sequence ID" value="NZ_LR593886.1"/>
</dbReference>
<keyword evidence="1" id="KW-0472">Membrane</keyword>
<dbReference type="Proteomes" id="UP000464178">
    <property type="component" value="Chromosome"/>
</dbReference>
<keyword evidence="1" id="KW-1133">Transmembrane helix</keyword>
<dbReference type="KEGG" id="gms:SOIL9_57700"/>
<dbReference type="InterPro" id="IPR009305">
    <property type="entry name" value="Mpo1-like"/>
</dbReference>
<sequence length="112" mass="12603">MSYRFPIARKILALAGRARRNWLDRHQTPANYWIHMLGIPLAFAGIPLLFVAEWYWGVGAIVGGYLLQWIGHRIEGNDVGEFIPVKRLLGLPVVAIAPQHKPRALEAPAVKE</sequence>
<keyword evidence="1" id="KW-0812">Transmembrane</keyword>
<name>A0A6P2CW55_9BACT</name>
<keyword evidence="3" id="KW-1185">Reference proteome</keyword>
<evidence type="ECO:0000256" key="1">
    <source>
        <dbReference type="SAM" id="Phobius"/>
    </source>
</evidence>
<dbReference type="Pfam" id="PF06127">
    <property type="entry name" value="Mpo1-like"/>
    <property type="match status" value="1"/>
</dbReference>